<feature type="region of interest" description="Disordered" evidence="1">
    <location>
        <begin position="37"/>
        <end position="57"/>
    </location>
</feature>
<reference evidence="2" key="1">
    <citation type="submission" date="2021-06" db="EMBL/GenBank/DDBJ databases">
        <authorList>
            <person name="Hodson N. C."/>
            <person name="Mongue J. A."/>
            <person name="Jaron S. K."/>
        </authorList>
    </citation>
    <scope>NUCLEOTIDE SEQUENCE</scope>
</reference>
<dbReference type="EMBL" id="CAJVCH010025513">
    <property type="protein sequence ID" value="CAG7698754.1"/>
    <property type="molecule type" value="Genomic_DNA"/>
</dbReference>
<accession>A0A8J2J6D6</accession>
<gene>
    <name evidence="2" type="ORF">AFUS01_LOCUS4109</name>
</gene>
<evidence type="ECO:0000313" key="2">
    <source>
        <dbReference type="EMBL" id="CAG7698754.1"/>
    </source>
</evidence>
<evidence type="ECO:0000313" key="3">
    <source>
        <dbReference type="Proteomes" id="UP000708208"/>
    </source>
</evidence>
<organism evidence="2 3">
    <name type="scientific">Allacma fusca</name>
    <dbReference type="NCBI Taxonomy" id="39272"/>
    <lineage>
        <taxon>Eukaryota</taxon>
        <taxon>Metazoa</taxon>
        <taxon>Ecdysozoa</taxon>
        <taxon>Arthropoda</taxon>
        <taxon>Hexapoda</taxon>
        <taxon>Collembola</taxon>
        <taxon>Symphypleona</taxon>
        <taxon>Sminthuridae</taxon>
        <taxon>Allacma</taxon>
    </lineage>
</organism>
<protein>
    <submittedName>
        <fullName evidence="2">Uncharacterized protein</fullName>
    </submittedName>
</protein>
<dbReference type="AlphaFoldDB" id="A0A8J2J6D6"/>
<name>A0A8J2J6D6_9HEXA</name>
<keyword evidence="3" id="KW-1185">Reference proteome</keyword>
<evidence type="ECO:0000256" key="1">
    <source>
        <dbReference type="SAM" id="MobiDB-lite"/>
    </source>
</evidence>
<sequence>MSGVNRHIEASNEYSNDNSADHFSDAASGDDASVYSLDECSDGESVEGVEVGSDERRSTENECLNEEYLIHPNLSVKEGSLLVFAFILRHRITNEGVQHLLDLIRLFCPGSKFPGSKFLLYRQLNIKYDSITNHYYCETCKQILKQENQICPKCSTPNSNKFFITFDVQKSMETILQQEDVSSNLLQNLKLRNESANSEMSYYEDIFHGQKYRDLTLQPYDFTVTMNNDGVPCFRSSNFSVSPFLLSINELSYPLRRKHTFIAALWFGKEKPSMCAFLPPIVRMLNKFTTETQLLGVHCRELTNSTAHLVVPGAWKRGRLFGKVKLPTNGFINLIQQNSETNINFSVISKHLGTN</sequence>
<feature type="region of interest" description="Disordered" evidence="1">
    <location>
        <begin position="1"/>
        <end position="24"/>
    </location>
</feature>
<proteinExistence type="predicted"/>
<dbReference type="Proteomes" id="UP000708208">
    <property type="component" value="Unassembled WGS sequence"/>
</dbReference>
<dbReference type="OrthoDB" id="6776248at2759"/>
<comment type="caution">
    <text evidence="2">The sequence shown here is derived from an EMBL/GenBank/DDBJ whole genome shotgun (WGS) entry which is preliminary data.</text>
</comment>
<feature type="compositionally biased region" description="Basic and acidic residues" evidence="1">
    <location>
        <begin position="1"/>
        <end position="10"/>
    </location>
</feature>